<proteinExistence type="predicted"/>
<dbReference type="Gene3D" id="3.40.50.300">
    <property type="entry name" value="P-loop containing nucleotide triphosphate hydrolases"/>
    <property type="match status" value="1"/>
</dbReference>
<evidence type="ECO:0000256" key="1">
    <source>
        <dbReference type="ARBA" id="ARBA00022737"/>
    </source>
</evidence>
<organism evidence="5 6">
    <name type="scientific">Mycena maculata</name>
    <dbReference type="NCBI Taxonomy" id="230809"/>
    <lineage>
        <taxon>Eukaryota</taxon>
        <taxon>Fungi</taxon>
        <taxon>Dikarya</taxon>
        <taxon>Basidiomycota</taxon>
        <taxon>Agaricomycotina</taxon>
        <taxon>Agaricomycetes</taxon>
        <taxon>Agaricomycetidae</taxon>
        <taxon>Agaricales</taxon>
        <taxon>Marasmiineae</taxon>
        <taxon>Mycenaceae</taxon>
        <taxon>Mycena</taxon>
    </lineage>
</organism>
<comment type="caution">
    <text evidence="5">The sequence shown here is derived from an EMBL/GenBank/DDBJ whole genome shotgun (WGS) entry which is preliminary data.</text>
</comment>
<dbReference type="Proteomes" id="UP001215280">
    <property type="component" value="Unassembled WGS sequence"/>
</dbReference>
<evidence type="ECO:0000259" key="4">
    <source>
        <dbReference type="Pfam" id="PF24883"/>
    </source>
</evidence>
<feature type="repeat" description="ANK" evidence="3">
    <location>
        <begin position="787"/>
        <end position="819"/>
    </location>
</feature>
<dbReference type="Pfam" id="PF12796">
    <property type="entry name" value="Ank_2"/>
    <property type="match status" value="4"/>
</dbReference>
<dbReference type="InterPro" id="IPR027417">
    <property type="entry name" value="P-loop_NTPase"/>
</dbReference>
<dbReference type="PROSITE" id="PS50297">
    <property type="entry name" value="ANK_REP_REGION"/>
    <property type="match status" value="3"/>
</dbReference>
<dbReference type="InterPro" id="IPR056884">
    <property type="entry name" value="NPHP3-like_N"/>
</dbReference>
<feature type="repeat" description="ANK" evidence="3">
    <location>
        <begin position="670"/>
        <end position="702"/>
    </location>
</feature>
<protein>
    <submittedName>
        <fullName evidence="5">Ankyrin repeat-containing domain protein</fullName>
    </submittedName>
</protein>
<dbReference type="InterPro" id="IPR036770">
    <property type="entry name" value="Ankyrin_rpt-contain_sf"/>
</dbReference>
<dbReference type="SUPFAM" id="SSF48403">
    <property type="entry name" value="Ankyrin repeat"/>
    <property type="match status" value="2"/>
</dbReference>
<reference evidence="5" key="1">
    <citation type="submission" date="2023-03" db="EMBL/GenBank/DDBJ databases">
        <title>Massive genome expansion in bonnet fungi (Mycena s.s.) driven by repeated elements and novel gene families across ecological guilds.</title>
        <authorList>
            <consortium name="Lawrence Berkeley National Laboratory"/>
            <person name="Harder C.B."/>
            <person name="Miyauchi S."/>
            <person name="Viragh M."/>
            <person name="Kuo A."/>
            <person name="Thoen E."/>
            <person name="Andreopoulos B."/>
            <person name="Lu D."/>
            <person name="Skrede I."/>
            <person name="Drula E."/>
            <person name="Henrissat B."/>
            <person name="Morin E."/>
            <person name="Kohler A."/>
            <person name="Barry K."/>
            <person name="LaButti K."/>
            <person name="Morin E."/>
            <person name="Salamov A."/>
            <person name="Lipzen A."/>
            <person name="Mereny Z."/>
            <person name="Hegedus B."/>
            <person name="Baldrian P."/>
            <person name="Stursova M."/>
            <person name="Weitz H."/>
            <person name="Taylor A."/>
            <person name="Grigoriev I.V."/>
            <person name="Nagy L.G."/>
            <person name="Martin F."/>
            <person name="Kauserud H."/>
        </authorList>
    </citation>
    <scope>NUCLEOTIDE SEQUENCE</scope>
    <source>
        <strain evidence="5">CBHHK188m</strain>
    </source>
</reference>
<feature type="repeat" description="ANK" evidence="3">
    <location>
        <begin position="847"/>
        <end position="880"/>
    </location>
</feature>
<feature type="repeat" description="ANK" evidence="3">
    <location>
        <begin position="643"/>
        <end position="670"/>
    </location>
</feature>
<dbReference type="SUPFAM" id="SSF52540">
    <property type="entry name" value="P-loop containing nucleoside triphosphate hydrolases"/>
    <property type="match status" value="1"/>
</dbReference>
<dbReference type="EMBL" id="JARJLG010000118">
    <property type="protein sequence ID" value="KAJ7742363.1"/>
    <property type="molecule type" value="Genomic_DNA"/>
</dbReference>
<dbReference type="Gene3D" id="1.25.40.20">
    <property type="entry name" value="Ankyrin repeat-containing domain"/>
    <property type="match status" value="2"/>
</dbReference>
<keyword evidence="2 3" id="KW-0040">ANK repeat</keyword>
<dbReference type="AlphaFoldDB" id="A0AAD7IG68"/>
<dbReference type="Pfam" id="PF24883">
    <property type="entry name" value="NPHP3_N"/>
    <property type="match status" value="1"/>
</dbReference>
<dbReference type="InterPro" id="IPR002110">
    <property type="entry name" value="Ankyrin_rpt"/>
</dbReference>
<feature type="domain" description="Nephrocystin 3-like N-terminal" evidence="4">
    <location>
        <begin position="8"/>
        <end position="169"/>
    </location>
</feature>
<dbReference type="SMART" id="SM00248">
    <property type="entry name" value="ANK"/>
    <property type="match status" value="13"/>
</dbReference>
<dbReference type="PANTHER" id="PTHR24198">
    <property type="entry name" value="ANKYRIN REPEAT AND PROTEIN KINASE DOMAIN-CONTAINING PROTEIN"/>
    <property type="match status" value="1"/>
</dbReference>
<feature type="repeat" description="ANK" evidence="3">
    <location>
        <begin position="507"/>
        <end position="539"/>
    </location>
</feature>
<dbReference type="PANTHER" id="PTHR24198:SF165">
    <property type="entry name" value="ANKYRIN REPEAT-CONTAINING PROTEIN-RELATED"/>
    <property type="match status" value="1"/>
</dbReference>
<feature type="repeat" description="ANK" evidence="3">
    <location>
        <begin position="881"/>
        <end position="913"/>
    </location>
</feature>
<dbReference type="PROSITE" id="PS50088">
    <property type="entry name" value="ANK_REPEAT"/>
    <property type="match status" value="6"/>
</dbReference>
<evidence type="ECO:0000313" key="5">
    <source>
        <dbReference type="EMBL" id="KAJ7742363.1"/>
    </source>
</evidence>
<evidence type="ECO:0000313" key="6">
    <source>
        <dbReference type="Proteomes" id="UP001215280"/>
    </source>
</evidence>
<evidence type="ECO:0000256" key="2">
    <source>
        <dbReference type="ARBA" id="ARBA00023043"/>
    </source>
</evidence>
<name>A0AAD7IG68_9AGAR</name>
<gene>
    <name evidence="5" type="ORF">DFH07DRAFT_750512</name>
</gene>
<keyword evidence="1" id="KW-0677">Repeat</keyword>
<evidence type="ECO:0000256" key="3">
    <source>
        <dbReference type="PROSITE-ProRule" id="PRU00023"/>
    </source>
</evidence>
<accession>A0AAD7IG68</accession>
<sequence length="1004" mass="110302">MQNLHHENTGSWFLNGPEFNKWKANPGFLWIRASSGAGKSVLCSTVIRAVSTAAYGQSSAVVYFYFDFTDDKRQRLDIMLRSLVFQLSARLPPPYRALGRLHGTLSGVPPHREDLLKVLDEVLSELSRCYIVLDALDEGNEADFHRLVHFIKTLLGGPNKRSLHLLFTSQPRQIFTEEFGDVTLVELESDATENDIRSFIENRVSHLKSWATQAERVTEQVVQKSSGMFRLAACLLQELSHCFWSEEWEETLKDLPSDLYGIYHRFLSRLSPRHLVYVQAMFRWLIFSALPVTLDELADAIAFDFSNPSKFIYFPSRRKGNVAAIIGWLDGLIIINKAWHWDWPTEQALVTLAHASVQDCILSKQFTDKFAPGCDFTEQASHTFLAQSSIHYLLHFAHAENLLNAETFQDYPLSLYAAKYRFHHLQRCNNRDALFNLTIQLLEDGSSQYNALDHLHCVDGRNDSPNWTGQIPSPFHLCITIGYTEAVCFLLDQGADVDDTFEGKWGHRVTPLQTAAAEGFLQIVRLLLERGANLLTKTREGSSLWHACCKGHTDVVRILLEHGAITNPLPGAVPSALEGASRDRHMGIVKMLLEHGGITGLPDRTVSEVLEAASEGGRPYILHLLLDNGADIKVSCGKFGGVLQAASAGGTMEIINLLLDKGADVNDRGGKYSALQTASEAGHSNIVRFLLDKGAKVNDLSKEFGDALQAAAGPLPPAGCFPPAHYPDSTSFIANRMDILHLLLDNGANVNTMGGKYGGALQAASAGGALEIVKVLLDKGAEVGGKGGSSPLLAASEAGHTEIARFLLENGAMVTAQELYATSRKGHHDTVVLLLGHGADVNSKCREFSSPLQEQFKQRDRTETIRVLLEKGANIDVADEWHSTALQITSGWGHREIVDLLLEKGANFDAVGSTDGTPLQVASRWVSGEPPTDAPLVSPDGTMPVIKPGISADRSGHMSLYSSYLDSALAWESSEFLLFGSPSLGALYFPVSLCTYSYTLDLPR</sequence>
<dbReference type="PRINTS" id="PR01415">
    <property type="entry name" value="ANKYRIN"/>
</dbReference>
<keyword evidence="6" id="KW-1185">Reference proteome</keyword>